<reference evidence="1 2" key="1">
    <citation type="submission" date="2014-06" db="EMBL/GenBank/DDBJ databases">
        <title>Evolutionary Origins and Diversification of the Mycorrhizal Mutualists.</title>
        <authorList>
            <consortium name="DOE Joint Genome Institute"/>
            <consortium name="Mycorrhizal Genomics Consortium"/>
            <person name="Kohler A."/>
            <person name="Kuo A."/>
            <person name="Nagy L.G."/>
            <person name="Floudas D."/>
            <person name="Copeland A."/>
            <person name="Barry K.W."/>
            <person name="Cichocki N."/>
            <person name="Veneault-Fourrey C."/>
            <person name="LaButti K."/>
            <person name="Lindquist E.A."/>
            <person name="Lipzen A."/>
            <person name="Lundell T."/>
            <person name="Morin E."/>
            <person name="Murat C."/>
            <person name="Riley R."/>
            <person name="Ohm R."/>
            <person name="Sun H."/>
            <person name="Tunlid A."/>
            <person name="Henrissat B."/>
            <person name="Grigoriev I.V."/>
            <person name="Hibbett D.S."/>
            <person name="Martin F."/>
        </authorList>
    </citation>
    <scope>NUCLEOTIDE SEQUENCE [LARGE SCALE GENOMIC DNA]</scope>
    <source>
        <strain evidence="1 2">SS14</strain>
    </source>
</reference>
<organism evidence="1 2">
    <name type="scientific">Sphaerobolus stellatus (strain SS14)</name>
    <dbReference type="NCBI Taxonomy" id="990650"/>
    <lineage>
        <taxon>Eukaryota</taxon>
        <taxon>Fungi</taxon>
        <taxon>Dikarya</taxon>
        <taxon>Basidiomycota</taxon>
        <taxon>Agaricomycotina</taxon>
        <taxon>Agaricomycetes</taxon>
        <taxon>Phallomycetidae</taxon>
        <taxon>Geastrales</taxon>
        <taxon>Sphaerobolaceae</taxon>
        <taxon>Sphaerobolus</taxon>
    </lineage>
</organism>
<dbReference type="EMBL" id="KN837123">
    <property type="protein sequence ID" value="KIJ43438.1"/>
    <property type="molecule type" value="Genomic_DNA"/>
</dbReference>
<name>A0A0C9UK92_SPHS4</name>
<dbReference type="HOGENOM" id="CLU_2723845_0_0_1"/>
<protein>
    <submittedName>
        <fullName evidence="1">Uncharacterized protein</fullName>
    </submittedName>
</protein>
<proteinExistence type="predicted"/>
<dbReference type="AlphaFoldDB" id="A0A0C9UK92"/>
<evidence type="ECO:0000313" key="2">
    <source>
        <dbReference type="Proteomes" id="UP000054279"/>
    </source>
</evidence>
<sequence length="72" mass="8096">MALLAGISLYSKDELSSGSYAWRKYKGIMVVPEDLYTDNRYLHVIQVTYHASQRLQCLAGGAPLPSRYIKTS</sequence>
<accession>A0A0C9UK92</accession>
<dbReference type="Proteomes" id="UP000054279">
    <property type="component" value="Unassembled WGS sequence"/>
</dbReference>
<gene>
    <name evidence="1" type="ORF">M422DRAFT_30889</name>
</gene>
<evidence type="ECO:0000313" key="1">
    <source>
        <dbReference type="EMBL" id="KIJ43438.1"/>
    </source>
</evidence>
<keyword evidence="2" id="KW-1185">Reference proteome</keyword>